<sequence length="139" mass="17066">MKEQRIKKRVTTYFKEEDLIKMDDFCKKHNIKRTEFLERALNHFVNSIENDLNLLSLAYYSVSDCNWLRLAVDDFLYDLWDSYYQDEDIEPDKILEEENVKWHEYPEMIEKYGFEKVVSILIKFISAENNLRFKRHRLL</sequence>
<gene>
    <name evidence="1" type="ordered locus">Cyan10605_1803</name>
</gene>
<dbReference type="HOGENOM" id="CLU_1841805_0_0_3"/>
<dbReference type="RefSeq" id="WP_015219632.1">
    <property type="nucleotide sequence ID" value="NC_019776.1"/>
</dbReference>
<proteinExistence type="predicted"/>
<accession>K9Z5Q6</accession>
<dbReference type="STRING" id="755178.Cyan10605_1803"/>
<evidence type="ECO:0008006" key="3">
    <source>
        <dbReference type="Google" id="ProtNLM"/>
    </source>
</evidence>
<name>K9Z5Q6_CYAAP</name>
<evidence type="ECO:0000313" key="1">
    <source>
        <dbReference type="EMBL" id="AFZ53905.1"/>
    </source>
</evidence>
<dbReference type="AlphaFoldDB" id="K9Z5Q6"/>
<evidence type="ECO:0000313" key="2">
    <source>
        <dbReference type="Proteomes" id="UP000010480"/>
    </source>
</evidence>
<dbReference type="KEGG" id="can:Cyan10605_1803"/>
<keyword evidence="2" id="KW-1185">Reference proteome</keyword>
<protein>
    <recommendedName>
        <fullName evidence="3">Ribbon-helix-helix protein CopG domain-containing protein</fullName>
    </recommendedName>
</protein>
<organism evidence="1 2">
    <name type="scientific">Cyanobacterium aponinum (strain PCC 10605)</name>
    <dbReference type="NCBI Taxonomy" id="755178"/>
    <lineage>
        <taxon>Bacteria</taxon>
        <taxon>Bacillati</taxon>
        <taxon>Cyanobacteriota</taxon>
        <taxon>Cyanophyceae</taxon>
        <taxon>Oscillatoriophycideae</taxon>
        <taxon>Chroococcales</taxon>
        <taxon>Geminocystaceae</taxon>
        <taxon>Cyanobacterium</taxon>
    </lineage>
</organism>
<dbReference type="Proteomes" id="UP000010480">
    <property type="component" value="Chromosome"/>
</dbReference>
<dbReference type="EMBL" id="CP003947">
    <property type="protein sequence ID" value="AFZ53905.1"/>
    <property type="molecule type" value="Genomic_DNA"/>
</dbReference>
<reference evidence="2" key="1">
    <citation type="journal article" date="2013" name="Proc. Natl. Acad. Sci. U.S.A.">
        <title>Improving the coverage of the cyanobacterial phylum using diversity-driven genome sequencing.</title>
        <authorList>
            <person name="Shih P.M."/>
            <person name="Wu D."/>
            <person name="Latifi A."/>
            <person name="Axen S.D."/>
            <person name="Fewer D.P."/>
            <person name="Talla E."/>
            <person name="Calteau A."/>
            <person name="Cai F."/>
            <person name="Tandeau de Marsac N."/>
            <person name="Rippka R."/>
            <person name="Herdman M."/>
            <person name="Sivonen K."/>
            <person name="Coursin T."/>
            <person name="Laurent T."/>
            <person name="Goodwin L."/>
            <person name="Nolan M."/>
            <person name="Davenport K.W."/>
            <person name="Han C.S."/>
            <person name="Rubin E.M."/>
            <person name="Eisen J.A."/>
            <person name="Woyke T."/>
            <person name="Gugger M."/>
            <person name="Kerfeld C.A."/>
        </authorList>
    </citation>
    <scope>NUCLEOTIDE SEQUENCE [LARGE SCALE GENOMIC DNA]</scope>
    <source>
        <strain evidence="2">PCC 10605</strain>
    </source>
</reference>